<protein>
    <submittedName>
        <fullName evidence="10">Uncharacterized protein</fullName>
    </submittedName>
</protein>
<dbReference type="PANTHER" id="PTHR11266:SF80">
    <property type="entry name" value="PEROXISOMAL MEMBRANE PROTEIN 2"/>
    <property type="match status" value="1"/>
</dbReference>
<dbReference type="EMBL" id="NBNE01000041">
    <property type="protein sequence ID" value="OWZ23841.1"/>
    <property type="molecule type" value="Genomic_DNA"/>
</dbReference>
<dbReference type="Pfam" id="PF03987">
    <property type="entry name" value="Autophagy_act_C"/>
    <property type="match status" value="1"/>
</dbReference>
<dbReference type="Gene3D" id="3.30.1460.50">
    <property type="match status" value="1"/>
</dbReference>
<evidence type="ECO:0000256" key="5">
    <source>
        <dbReference type="ARBA" id="ARBA00022989"/>
    </source>
</evidence>
<dbReference type="InterPro" id="IPR007248">
    <property type="entry name" value="Mpv17_PMP22"/>
</dbReference>
<keyword evidence="11" id="KW-1185">Reference proteome</keyword>
<dbReference type="OrthoDB" id="860at2759"/>
<organism evidence="10 11">
    <name type="scientific">Phytophthora megakarya</name>
    <dbReference type="NCBI Taxonomy" id="4795"/>
    <lineage>
        <taxon>Eukaryota</taxon>
        <taxon>Sar</taxon>
        <taxon>Stramenopiles</taxon>
        <taxon>Oomycota</taxon>
        <taxon>Peronosporomycetes</taxon>
        <taxon>Peronosporales</taxon>
        <taxon>Peronosporaceae</taxon>
        <taxon>Phytophthora</taxon>
    </lineage>
</organism>
<evidence type="ECO:0000256" key="8">
    <source>
        <dbReference type="SAM" id="MobiDB-lite"/>
    </source>
</evidence>
<dbReference type="PANTHER" id="PTHR11266">
    <property type="entry name" value="PEROXISOMAL MEMBRANE PROTEIN 2, PXMP2 MPV17"/>
    <property type="match status" value="1"/>
</dbReference>
<evidence type="ECO:0000313" key="11">
    <source>
        <dbReference type="Proteomes" id="UP000198211"/>
    </source>
</evidence>
<keyword evidence="5 9" id="KW-1133">Transmembrane helix</keyword>
<keyword evidence="3 9" id="KW-0812">Transmembrane</keyword>
<feature type="transmembrane region" description="Helical" evidence="9">
    <location>
        <begin position="589"/>
        <end position="609"/>
    </location>
</feature>
<comment type="similarity">
    <text evidence="2">Belongs to the peroxisomal membrane protein PXMP2/4 family.</text>
</comment>
<dbReference type="GO" id="GO:0019787">
    <property type="term" value="F:ubiquitin-like protein transferase activity"/>
    <property type="evidence" value="ECO:0007669"/>
    <property type="project" value="InterPro"/>
</dbReference>
<accession>A0A225X1S1</accession>
<evidence type="ECO:0000256" key="7">
    <source>
        <dbReference type="ARBA" id="ARBA00023136"/>
    </source>
</evidence>
<evidence type="ECO:0000256" key="2">
    <source>
        <dbReference type="ARBA" id="ARBA00006824"/>
    </source>
</evidence>
<evidence type="ECO:0000256" key="3">
    <source>
        <dbReference type="ARBA" id="ARBA00022692"/>
    </source>
</evidence>
<dbReference type="GO" id="GO:0006914">
    <property type="term" value="P:autophagy"/>
    <property type="evidence" value="ECO:0007669"/>
    <property type="project" value="UniProtKB-KW"/>
</dbReference>
<proteinExistence type="inferred from homology"/>
<reference evidence="11" key="1">
    <citation type="submission" date="2017-03" db="EMBL/GenBank/DDBJ databases">
        <title>Phytopthora megakarya and P. palmivora, two closely related causual agents of cacao black pod achieved similar genome size and gene model numbers by different mechanisms.</title>
        <authorList>
            <person name="Ali S."/>
            <person name="Shao J."/>
            <person name="Larry D.J."/>
            <person name="Kronmiller B."/>
            <person name="Shen D."/>
            <person name="Strem M.D."/>
            <person name="Melnick R.L."/>
            <person name="Guiltinan M.J."/>
            <person name="Tyler B.M."/>
            <person name="Meinhardt L.W."/>
            <person name="Bailey B.A."/>
        </authorList>
    </citation>
    <scope>NUCLEOTIDE SEQUENCE [LARGE SCALE GENOMIC DNA]</scope>
    <source>
        <strain evidence="11">zdho120</strain>
    </source>
</reference>
<keyword evidence="6" id="KW-0072">Autophagy</keyword>
<evidence type="ECO:0000256" key="6">
    <source>
        <dbReference type="ARBA" id="ARBA00023006"/>
    </source>
</evidence>
<name>A0A225X1S1_9STRA</name>
<dbReference type="InterPro" id="IPR007135">
    <property type="entry name" value="Atg3/Atg10"/>
</dbReference>
<dbReference type="GO" id="GO:0005778">
    <property type="term" value="C:peroxisomal membrane"/>
    <property type="evidence" value="ECO:0007669"/>
    <property type="project" value="TreeGrafter"/>
</dbReference>
<feature type="transmembrane region" description="Helical" evidence="9">
    <location>
        <begin position="546"/>
        <end position="568"/>
    </location>
</feature>
<dbReference type="Pfam" id="PF04117">
    <property type="entry name" value="Mpv17_PMP22"/>
    <property type="match status" value="1"/>
</dbReference>
<feature type="region of interest" description="Disordered" evidence="8">
    <location>
        <begin position="150"/>
        <end position="247"/>
    </location>
</feature>
<evidence type="ECO:0000256" key="4">
    <source>
        <dbReference type="ARBA" id="ARBA00022786"/>
    </source>
</evidence>
<evidence type="ECO:0000313" key="10">
    <source>
        <dbReference type="EMBL" id="OWZ23841.1"/>
    </source>
</evidence>
<comment type="caution">
    <text evidence="10">The sequence shown here is derived from an EMBL/GenBank/DDBJ whole genome shotgun (WGS) entry which is preliminary data.</text>
</comment>
<sequence length="668" mass="75578">MDTGYLSYEKFCVEAEILMRKSHDVARKQKVGEERVATWEWRHGNRQHLDGDSYLVSTGNVRQYQPFAVATTLQSQSATTALVEFHIVYHTIYQTPVLYFRAFAVDGTPLPASIITRDVQFPGSNSRQRVGLPSTAASTSRAKFAFGSRVPETGKLLKGPKSGKLQPHHSKRQVLAPINPRNRSRSLPREENETSKLKPSRRLKVKTDVPPNSHLPAPKKVSSQLSRSHLHTISPSNPVTRHTERRSTEMVADLASTEPEFWIERREKVEAAIKELDAIQKRIIAIISELKCNDSNYTATTLLDGKVLPVTEPMEAEPMTDDRVFFMLNGANDGVYVSWNGDFECMGKAAEVAAAWLGADRDVMVNGVRLYTQMGWPVRTVAELRATKNIVHVLLDFQLWQWPGIKKGYKYELEDGVTLTTIGMRPKVFDVEFFITQEEADKVIEIGLPKLDRSKVDGSNSSKVVTESRTSHTAFLPDSLFTRDFQKRSARVTRLPSPSFVERLQLVRYNAGETKALTSGGVAMLGEVLGHLLKHKTLRGLSPRQMLAFFAFGGFVITPVLHHWYGFLESQRMTKDKLTANKKLLLDRLFCAPPLVAFAIFSVRIMRGLSPKASRENLKRVYWGALLMNWKVMTVTQWLSFQYVPPQLRVLWGNCVALWWNSYLSLTQ</sequence>
<dbReference type="AlphaFoldDB" id="A0A225X1S1"/>
<keyword evidence="4" id="KW-0833">Ubl conjugation pathway</keyword>
<dbReference type="Gene3D" id="2.60.120.620">
    <property type="entry name" value="q2cbj1_9rhob like domain"/>
    <property type="match status" value="1"/>
</dbReference>
<feature type="compositionally biased region" description="Low complexity" evidence="8">
    <location>
        <begin position="154"/>
        <end position="165"/>
    </location>
</feature>
<dbReference type="Proteomes" id="UP000198211">
    <property type="component" value="Unassembled WGS sequence"/>
</dbReference>
<gene>
    <name evidence="10" type="ORF">PHMEG_0001203</name>
</gene>
<feature type="compositionally biased region" description="Basic and acidic residues" evidence="8">
    <location>
        <begin position="187"/>
        <end position="196"/>
    </location>
</feature>
<keyword evidence="7 9" id="KW-0472">Membrane</keyword>
<evidence type="ECO:0000256" key="9">
    <source>
        <dbReference type="SAM" id="Phobius"/>
    </source>
</evidence>
<evidence type="ECO:0000256" key="1">
    <source>
        <dbReference type="ARBA" id="ARBA00004141"/>
    </source>
</evidence>
<feature type="compositionally biased region" description="Polar residues" evidence="8">
    <location>
        <begin position="221"/>
        <end position="240"/>
    </location>
</feature>
<comment type="subcellular location">
    <subcellularLocation>
        <location evidence="1">Membrane</location>
        <topology evidence="1">Multi-pass membrane protein</topology>
    </subcellularLocation>
</comment>
<dbReference type="STRING" id="4795.A0A225X1S1"/>